<name>A0A934R761_9BACT</name>
<keyword evidence="3" id="KW-1185">Reference proteome</keyword>
<proteinExistence type="predicted"/>
<gene>
    <name evidence="2" type="ORF">JIN84_17685</name>
</gene>
<dbReference type="EMBL" id="JAENIK010000012">
    <property type="protein sequence ID" value="MBK1817456.1"/>
    <property type="molecule type" value="Genomic_DNA"/>
</dbReference>
<reference evidence="2" key="1">
    <citation type="submission" date="2021-01" db="EMBL/GenBank/DDBJ databases">
        <title>Modified the classification status of verrucomicrobia.</title>
        <authorList>
            <person name="Feng X."/>
        </authorList>
    </citation>
    <scope>NUCLEOTIDE SEQUENCE</scope>
    <source>
        <strain evidence="2">JCM 18052</strain>
    </source>
</reference>
<evidence type="ECO:0000313" key="2">
    <source>
        <dbReference type="EMBL" id="MBK1817456.1"/>
    </source>
</evidence>
<evidence type="ECO:0008006" key="4">
    <source>
        <dbReference type="Google" id="ProtNLM"/>
    </source>
</evidence>
<comment type="caution">
    <text evidence="2">The sequence shown here is derived from an EMBL/GenBank/DDBJ whole genome shotgun (WGS) entry which is preliminary data.</text>
</comment>
<evidence type="ECO:0000313" key="3">
    <source>
        <dbReference type="Proteomes" id="UP000600139"/>
    </source>
</evidence>
<dbReference type="RefSeq" id="WP_200352396.1">
    <property type="nucleotide sequence ID" value="NZ_BAABHZ010000001.1"/>
</dbReference>
<dbReference type="Gene3D" id="1.25.40.10">
    <property type="entry name" value="Tetratricopeptide repeat domain"/>
    <property type="match status" value="1"/>
</dbReference>
<accession>A0A934R761</accession>
<feature type="chain" id="PRO_5037334394" description="Tetratricopeptide repeat protein" evidence="1">
    <location>
        <begin position="22"/>
        <end position="900"/>
    </location>
</feature>
<dbReference type="SUPFAM" id="SSF48452">
    <property type="entry name" value="TPR-like"/>
    <property type="match status" value="1"/>
</dbReference>
<dbReference type="Proteomes" id="UP000600139">
    <property type="component" value="Unassembled WGS sequence"/>
</dbReference>
<feature type="signal peptide" evidence="1">
    <location>
        <begin position="1"/>
        <end position="21"/>
    </location>
</feature>
<organism evidence="2 3">
    <name type="scientific">Luteolibacter yonseiensis</name>
    <dbReference type="NCBI Taxonomy" id="1144680"/>
    <lineage>
        <taxon>Bacteria</taxon>
        <taxon>Pseudomonadati</taxon>
        <taxon>Verrucomicrobiota</taxon>
        <taxon>Verrucomicrobiia</taxon>
        <taxon>Verrucomicrobiales</taxon>
        <taxon>Verrucomicrobiaceae</taxon>
        <taxon>Luteolibacter</taxon>
    </lineage>
</organism>
<dbReference type="AlphaFoldDB" id="A0A934R761"/>
<protein>
    <recommendedName>
        <fullName evidence="4">Tetratricopeptide repeat protein</fullName>
    </recommendedName>
</protein>
<evidence type="ECO:0000256" key="1">
    <source>
        <dbReference type="SAM" id="SignalP"/>
    </source>
</evidence>
<dbReference type="InterPro" id="IPR011990">
    <property type="entry name" value="TPR-like_helical_dom_sf"/>
</dbReference>
<keyword evidence="1" id="KW-0732">Signal</keyword>
<sequence>MKFQRVLMVAGFSTWSWTAYAAPEPTTVPSPPEKSVEVLVQELADPKFRTREEASRKIWQIGDPALPALQAVAEGKDPEQAYRARELIRKIQLFITPETDPTVIAIVEQYAKASGREKEKLFEELIRKRAWRQLLKLYSNESSAELRASLEEPLRSNHEGNFGISAVAVIAARESLGKGDADSAREFLEMAPATATGLLALANFHRNQGTLDDELKRALTLKGPHADAWQLALYRASGNVGAAKNAATAAGESKISAVMSVLLGDPIPWLQREKGDSGAEKNATAYTDLAIRRWQGKPIRELDRYPLMLALNGRGDQDQLAAINALYLLGETAMADTAFVQSSKLGGYVYNEMVERVPEALKILGLDPEKPDYTAWVGERIGILRKDDSEEYNPSDATLDLLYLVNFLESRGLAQQAEDAYLKPLLALAGENEDHFTRFLRYLCGSTRGARSRHDGAPALLQKLIGTWAGDNEERWDDALGFLFGEQEEVRVLWEWLAELDPQAGRAERLSGMLSVFGVGRDPAKLREKWVELAWADVQKTPLEKREAILEKMIFLVGQTSDAANQLKLWDMLPEGKREEIMGGVFLDNFTAAGRWTEAAEWELKLIEARAKAKLDPVPTLHARAAAFLRRAGKAEEAAAHDSWVEKLALGYDAEAISISYSEGGDYTRAAIWMERAVRECNPENPQTLARVLEAHQALLMEQGSWLQLAAHAEVRAQIAAAEVPPSSNPVALQILRFQSDLGRALANLKADRAGSVALINQALGNFPSDGSLADDFFPAVRKAGLLKEHDEWFEAAWARMSRVLEQFPDCDNTRNTAAWLASRARLKLDEAEALETRVIALNPEESSYLDTMAEIRFAKGDRKAALEHSARAVNFEPGGPQAPILRRQHERFRTEPMQK</sequence>